<dbReference type="OrthoDB" id="10002245at2"/>
<evidence type="ECO:0000313" key="1">
    <source>
        <dbReference type="EMBL" id="RJF86670.1"/>
    </source>
</evidence>
<evidence type="ECO:0000313" key="2">
    <source>
        <dbReference type="Proteomes" id="UP000284605"/>
    </source>
</evidence>
<dbReference type="RefSeq" id="WP_119777315.1">
    <property type="nucleotide sequence ID" value="NZ_QYUK01000011.1"/>
</dbReference>
<dbReference type="Proteomes" id="UP000284605">
    <property type="component" value="Unassembled WGS sequence"/>
</dbReference>
<dbReference type="AlphaFoldDB" id="A0A418W9G3"/>
<reference evidence="1 2" key="1">
    <citation type="submission" date="2018-09" db="EMBL/GenBank/DDBJ databases">
        <authorList>
            <person name="Zhu H."/>
        </authorList>
    </citation>
    <scope>NUCLEOTIDE SEQUENCE [LARGE SCALE GENOMIC DNA]</scope>
    <source>
        <strain evidence="1 2">K1W22B-8</strain>
    </source>
</reference>
<organism evidence="1 2">
    <name type="scientific">Oleomonas cavernae</name>
    <dbReference type="NCBI Taxonomy" id="2320859"/>
    <lineage>
        <taxon>Bacteria</taxon>
        <taxon>Pseudomonadati</taxon>
        <taxon>Pseudomonadota</taxon>
        <taxon>Alphaproteobacteria</taxon>
        <taxon>Acetobacterales</taxon>
        <taxon>Acetobacteraceae</taxon>
        <taxon>Oleomonas</taxon>
    </lineage>
</organism>
<dbReference type="EMBL" id="QYUK01000011">
    <property type="protein sequence ID" value="RJF86670.1"/>
    <property type="molecule type" value="Genomic_DNA"/>
</dbReference>
<accession>A0A418W9G3</accession>
<protein>
    <submittedName>
        <fullName evidence="1">Uncharacterized protein</fullName>
    </submittedName>
</protein>
<gene>
    <name evidence="1" type="ORF">D3874_06240</name>
</gene>
<keyword evidence="2" id="KW-1185">Reference proteome</keyword>
<sequence>MSDPLPILTGEALIEALAGQGLAARANGSIDDLSTVTLGLSEAAEVQGRILALIEGSAGVRWLVLIDGAELHHVRLTDVSRISVSAEAARRIGSNGAGPRVPTRMNLTRRAGSIAAAVSAEITTPFAIELMFERFPQDDLAMLALNGVLDAVSEVLRRLTIDSRGLGDVLSRSVRGVLIHPVQGEGGLRLEGDRLVLELRLDGAIIEPVWPDALIRDMETVLLS</sequence>
<comment type="caution">
    <text evidence="1">The sequence shown here is derived from an EMBL/GenBank/DDBJ whole genome shotgun (WGS) entry which is preliminary data.</text>
</comment>
<proteinExistence type="predicted"/>
<name>A0A418W9G3_9PROT</name>